<reference evidence="2" key="1">
    <citation type="submission" date="2019-03" db="EMBL/GenBank/DDBJ databases">
        <title>Snf2 controls pulcherriminic acid biosynthesis and connects pigmentation and antifungal activity of the yeast Metschnikowia pulcherrima.</title>
        <authorList>
            <person name="Gore-Lloyd D."/>
            <person name="Sumann I."/>
            <person name="Brachmann A.O."/>
            <person name="Schneeberger K."/>
            <person name="Ortiz-Merino R.A."/>
            <person name="Moreno-Beltran M."/>
            <person name="Schlaefli M."/>
            <person name="Kirner P."/>
            <person name="Santos Kron A."/>
            <person name="Wolfe K.H."/>
            <person name="Piel J."/>
            <person name="Ahrens C.H."/>
            <person name="Henk D."/>
            <person name="Freimoser F.M."/>
        </authorList>
    </citation>
    <scope>NUCLEOTIDE SEQUENCE [LARGE SCALE GENOMIC DNA]</scope>
    <source>
        <strain evidence="2">APC 1.2</strain>
    </source>
</reference>
<evidence type="ECO:0000313" key="1">
    <source>
        <dbReference type="EMBL" id="QBM89507.1"/>
    </source>
</evidence>
<dbReference type="EMBL" id="CP034459">
    <property type="protein sequence ID" value="QBM89507.1"/>
    <property type="molecule type" value="Genomic_DNA"/>
</dbReference>
<organism evidence="1 2">
    <name type="scientific">Metschnikowia aff. pulcherrima</name>
    <dbReference type="NCBI Taxonomy" id="2163413"/>
    <lineage>
        <taxon>Eukaryota</taxon>
        <taxon>Fungi</taxon>
        <taxon>Dikarya</taxon>
        <taxon>Ascomycota</taxon>
        <taxon>Saccharomycotina</taxon>
        <taxon>Pichiomycetes</taxon>
        <taxon>Metschnikowiaceae</taxon>
        <taxon>Metschnikowia</taxon>
    </lineage>
</organism>
<dbReference type="STRING" id="2163413.A0A4P6XPU2"/>
<sequence>MSRPTSLLDLPPKVLDNLLWFLPQHLLVNLALTNFQFYEPCAKFLYRNIAIQIDPVLRSSEQFSERRRLDHIELAVTTIGGFGSVTATKIAHTKLVMAKIKTLINSIEINPKLAQYINLVLVYDDYNTEMIATLAQLFHILASIENGIVNVYIAGARLRKKLAYDQICMHFKLTSMVVDDLARLSVDTLESFPNLEELVIAGVGATHEVDESVVSVLENVKHLRIRDEAEVYDKFIHALMKVYSKRPFSLKKLETFNVVHTHENCVQKLPFLDSEKLVNFQISLGCDDYANCDQECLQNSISRFEFRDLKRLAVIQNGLAANNSHKNTEKWDLIVFSLVKDVLEHCDALYYLSIRHRVPLDGIIEDGYEGNYLRKVKLYTIVLPRLLSMAQRHVVNLVLPNFVASLSCYEQPMNTFLWNGCKCKHCAVILEKLDDYILYHRYYNMEKHVYKDMQTVQMVRTMSEVLTDRLNLDANLGDLHCLERPMRNTAWNFHDCKFSIPFQCLPVKTYDINDMEDDTEEARGKVKYFDAEDKPNDCVFLRKEHFSPDYLIVISHFLDDLIRKMINLNRGNAEDADINQVSYENDGWTNLQINKMLINGIDYNFDHEINGTIFYTNSFDDLELQ</sequence>
<proteinExistence type="predicted"/>
<protein>
    <recommendedName>
        <fullName evidence="3">F-box domain-containing protein</fullName>
    </recommendedName>
</protein>
<dbReference type="Proteomes" id="UP000292447">
    <property type="component" value="Chromosome IV"/>
</dbReference>
<keyword evidence="2" id="KW-1185">Reference proteome</keyword>
<gene>
    <name evidence="1" type="ORF">METSCH_D05820</name>
</gene>
<name>A0A4P6XPU2_9ASCO</name>
<evidence type="ECO:0008006" key="3">
    <source>
        <dbReference type="Google" id="ProtNLM"/>
    </source>
</evidence>
<accession>A0A4P6XPU2</accession>
<dbReference type="AlphaFoldDB" id="A0A4P6XPU2"/>
<evidence type="ECO:0000313" key="2">
    <source>
        <dbReference type="Proteomes" id="UP000292447"/>
    </source>
</evidence>